<evidence type="ECO:0000256" key="1">
    <source>
        <dbReference type="SAM" id="SignalP"/>
    </source>
</evidence>
<evidence type="ECO:0000313" key="3">
    <source>
        <dbReference type="EMBL" id="MDT7044024.1"/>
    </source>
</evidence>
<accession>A0ABU3KBZ7</accession>
<dbReference type="EMBL" id="JAQOUE010000002">
    <property type="protein sequence ID" value="MDT7044024.1"/>
    <property type="molecule type" value="Genomic_DNA"/>
</dbReference>
<organism evidence="3 4">
    <name type="scientific">Candidatus Nitronereus thalassa</name>
    <dbReference type="NCBI Taxonomy" id="3020898"/>
    <lineage>
        <taxon>Bacteria</taxon>
        <taxon>Pseudomonadati</taxon>
        <taxon>Nitrospirota</taxon>
        <taxon>Nitrospiria</taxon>
        <taxon>Nitrospirales</taxon>
        <taxon>Nitrospiraceae</taxon>
        <taxon>Candidatus Nitronereus</taxon>
    </lineage>
</organism>
<reference evidence="3 4" key="1">
    <citation type="journal article" date="2023" name="ISME J.">
        <title>Cultivation and genomic characterization of novel and ubiquitous marine nitrite-oxidizing bacteria from the Nitrospirales.</title>
        <authorList>
            <person name="Mueller A.J."/>
            <person name="Daebeler A."/>
            <person name="Herbold C.W."/>
            <person name="Kirkegaard R.H."/>
            <person name="Daims H."/>
        </authorList>
    </citation>
    <scope>NUCLEOTIDE SEQUENCE [LARGE SCALE GENOMIC DNA]</scope>
    <source>
        <strain evidence="3 4">EB</strain>
    </source>
</reference>
<name>A0ABU3KBZ7_9BACT</name>
<feature type="signal peptide" evidence="1">
    <location>
        <begin position="1"/>
        <end position="34"/>
    </location>
</feature>
<keyword evidence="4" id="KW-1185">Reference proteome</keyword>
<proteinExistence type="predicted"/>
<dbReference type="InterPro" id="IPR013424">
    <property type="entry name" value="Ice-binding_C"/>
</dbReference>
<dbReference type="Proteomes" id="UP001250932">
    <property type="component" value="Unassembled WGS sequence"/>
</dbReference>
<gene>
    <name evidence="3" type="ORF">PPG34_16860</name>
</gene>
<evidence type="ECO:0000259" key="2">
    <source>
        <dbReference type="Pfam" id="PF07589"/>
    </source>
</evidence>
<feature type="chain" id="PRO_5046236104" evidence="1">
    <location>
        <begin position="35"/>
        <end position="218"/>
    </location>
</feature>
<feature type="domain" description="Ice-binding protein C-terminal" evidence="2">
    <location>
        <begin position="191"/>
        <end position="214"/>
    </location>
</feature>
<dbReference type="NCBIfam" id="TIGR02595">
    <property type="entry name" value="PEP_CTERM"/>
    <property type="match status" value="1"/>
</dbReference>
<dbReference type="RefSeq" id="WP_313834610.1">
    <property type="nucleotide sequence ID" value="NZ_JAQOUE010000002.1"/>
</dbReference>
<dbReference type="Pfam" id="PF07589">
    <property type="entry name" value="PEP-CTERM"/>
    <property type="match status" value="1"/>
</dbReference>
<protein>
    <submittedName>
        <fullName evidence="3">PEP-CTERM sorting domain-containing protein</fullName>
    </submittedName>
</protein>
<comment type="caution">
    <text evidence="3">The sequence shown here is derived from an EMBL/GenBank/DDBJ whole genome shotgun (WGS) entry which is preliminary data.</text>
</comment>
<keyword evidence="1" id="KW-0732">Signal</keyword>
<evidence type="ECO:0000313" key="4">
    <source>
        <dbReference type="Proteomes" id="UP001250932"/>
    </source>
</evidence>
<sequence length="218" mass="22166">MIVGCSRRGISRMKLAIAAGSLLALFGIASTASALTIDFEGLGANVNIENVNLGGVAISIAGSAEVRTSVGTPGGPLTGSRAIVGNPGTHANPFVGQFLGALAGNVNFVSIALGDFGADSDNLYLRAYNSANGLIGTDFDFLPSGENGGRILSLSVAGIDRIEFGSTGAFENSVLADNLTFEWGTLPNTNPTPEPSSIVLLGSGLAGIIVWRRKKGNV</sequence>